<dbReference type="EMBL" id="CP110509">
    <property type="protein sequence ID" value="WMB28046.1"/>
    <property type="molecule type" value="Genomic_DNA"/>
</dbReference>
<protein>
    <submittedName>
        <fullName evidence="3">Metallophosphatase</fullName>
    </submittedName>
</protein>
<keyword evidence="1" id="KW-0378">Hydrolase</keyword>
<evidence type="ECO:0000256" key="1">
    <source>
        <dbReference type="RuleBase" id="RU362119"/>
    </source>
</evidence>
<evidence type="ECO:0000313" key="4">
    <source>
        <dbReference type="Proteomes" id="UP001238096"/>
    </source>
</evidence>
<comment type="similarity">
    <text evidence="1">Belongs to the 5'-nucleotidase family.</text>
</comment>
<dbReference type="PIRSF" id="PIRSF036361">
    <property type="entry name" value="YunD"/>
    <property type="match status" value="1"/>
</dbReference>
<dbReference type="InterPro" id="IPR006179">
    <property type="entry name" value="5_nucleotidase/apyrase"/>
</dbReference>
<dbReference type="PRINTS" id="PR01607">
    <property type="entry name" value="APYRASEFAMLY"/>
</dbReference>
<dbReference type="PANTHER" id="PTHR11575:SF23">
    <property type="entry name" value="5-NUCLEOTIDASE FAMILY PROTEIN"/>
    <property type="match status" value="1"/>
</dbReference>
<keyword evidence="4" id="KW-1185">Reference proteome</keyword>
<evidence type="ECO:0000259" key="2">
    <source>
        <dbReference type="Pfam" id="PF00149"/>
    </source>
</evidence>
<dbReference type="InterPro" id="IPR029052">
    <property type="entry name" value="Metallo-depent_PP-like"/>
</dbReference>
<dbReference type="Gene3D" id="3.90.780.10">
    <property type="entry name" value="5'-Nucleotidase, C-terminal domain"/>
    <property type="match status" value="1"/>
</dbReference>
<name>A0ABY9LIV2_9STRE</name>
<dbReference type="RefSeq" id="WP_018366903.1">
    <property type="nucleotide sequence ID" value="NZ_CP104407.1"/>
</dbReference>
<evidence type="ECO:0000313" key="3">
    <source>
        <dbReference type="EMBL" id="WMB28046.1"/>
    </source>
</evidence>
<reference evidence="4" key="1">
    <citation type="submission" date="2022-10" db="EMBL/GenBank/DDBJ databases">
        <title>Streptococcus didelphis as causative of fatal infections in opossums (Didelphis albiventris).</title>
        <authorList>
            <person name="Breyer G.M."/>
            <person name="Da Silva M.E.R.J."/>
            <person name="Siqueira F.M."/>
        </authorList>
    </citation>
    <scope>NUCLEOTIDE SEQUENCE [LARGE SCALE GENOMIC DNA]</scope>
    <source>
        <strain evidence="4">LBVP101/21</strain>
    </source>
</reference>
<sequence>MFEKISLLHLNDLHSHFEAIPKLRRFLHQASSKNEQVIILDIGDNIDRSHPLTEATKGKANVELMNQLGVNYATIGNNEGIGLTKSDLNKVYDNANFQVIIGNIKDNNTQPHWAKPYKIHMSKEGTSIAFLAYTFPYYKTYDPNGWTVEDPISCLKKDLSIPEVAAADVKIILSHLGLAFDEKIANEVDGVDIIIGSHTHHLLEEGAYLKETYLAAAGKYGQYIGEIKLCIENHKISEVQILTHPTQQMLSQEAEQQEIKNLLSSGQRQLANQKLLTLKTPLTTEESLKLIMEAMKDYAEADIAIINSGLLLYPLGQIINQETLHKSLPHQMRLIRLELSQEQFKKICQEIFSYSSLLKNQPIHGMGFRGKTFGDIYSNGFTYKKGKIVYNKKVISKSQKLSLVLVDQYYFAPYFPSIKEAEVELLFPDLLREVVEKHLIHKQKAIGKESNEKGNFTRNA</sequence>
<dbReference type="SUPFAM" id="SSF55816">
    <property type="entry name" value="5'-nucleotidase (syn. UDP-sugar hydrolase), C-terminal domain"/>
    <property type="match status" value="1"/>
</dbReference>
<dbReference type="CDD" id="cd00845">
    <property type="entry name" value="MPP_UshA_N_like"/>
    <property type="match status" value="1"/>
</dbReference>
<keyword evidence="1" id="KW-0547">Nucleotide-binding</keyword>
<dbReference type="PANTHER" id="PTHR11575">
    <property type="entry name" value="5'-NUCLEOTIDASE-RELATED"/>
    <property type="match status" value="1"/>
</dbReference>
<dbReference type="InterPro" id="IPR011240">
    <property type="entry name" value="Pesterase_YunD"/>
</dbReference>
<dbReference type="InterPro" id="IPR036907">
    <property type="entry name" value="5'-Nucleotdase_C_sf"/>
</dbReference>
<dbReference type="Proteomes" id="UP001238096">
    <property type="component" value="Chromosome"/>
</dbReference>
<dbReference type="Gene3D" id="3.60.21.10">
    <property type="match status" value="1"/>
</dbReference>
<proteinExistence type="inferred from homology"/>
<dbReference type="SUPFAM" id="SSF56300">
    <property type="entry name" value="Metallo-dependent phosphatases"/>
    <property type="match status" value="1"/>
</dbReference>
<dbReference type="Pfam" id="PF00149">
    <property type="entry name" value="Metallophos"/>
    <property type="match status" value="1"/>
</dbReference>
<dbReference type="InterPro" id="IPR004843">
    <property type="entry name" value="Calcineurin-like_PHP"/>
</dbReference>
<gene>
    <name evidence="3" type="ORF">N1496_08925</name>
</gene>
<organism evidence="3 4">
    <name type="scientific">Streptococcus didelphis</name>
    <dbReference type="NCBI Taxonomy" id="102886"/>
    <lineage>
        <taxon>Bacteria</taxon>
        <taxon>Bacillati</taxon>
        <taxon>Bacillota</taxon>
        <taxon>Bacilli</taxon>
        <taxon>Lactobacillales</taxon>
        <taxon>Streptococcaceae</taxon>
        <taxon>Streptococcus</taxon>
    </lineage>
</organism>
<accession>A0ABY9LIV2</accession>
<feature type="domain" description="Calcineurin-like phosphoesterase" evidence="2">
    <location>
        <begin position="7"/>
        <end position="201"/>
    </location>
</feature>